<evidence type="ECO:0000313" key="1">
    <source>
        <dbReference type="EMBL" id="MFC4769420.1"/>
    </source>
</evidence>
<reference evidence="2" key="1">
    <citation type="journal article" date="2019" name="Int. J. Syst. Evol. Microbiol.">
        <title>The Global Catalogue of Microorganisms (GCM) 10K type strain sequencing project: providing services to taxonomists for standard genome sequencing and annotation.</title>
        <authorList>
            <consortium name="The Broad Institute Genomics Platform"/>
            <consortium name="The Broad Institute Genome Sequencing Center for Infectious Disease"/>
            <person name="Wu L."/>
            <person name="Ma J."/>
        </authorList>
    </citation>
    <scope>NUCLEOTIDE SEQUENCE [LARGE SCALE GENOMIC DNA]</scope>
    <source>
        <strain evidence="2">WYCCWR 12678</strain>
    </source>
</reference>
<dbReference type="EMBL" id="JBHSHC010000128">
    <property type="protein sequence ID" value="MFC4769420.1"/>
    <property type="molecule type" value="Genomic_DNA"/>
</dbReference>
<protein>
    <submittedName>
        <fullName evidence="1">Phenylacetic acid catabolism protein</fullName>
    </submittedName>
</protein>
<sequence>SRNWAQQLRQDKGAVPRKFREALDQVIPEAEKWLCTIENTTELVKEGYLLKESNLVNQFQDQIGELIPQKAVVHMS</sequence>
<feature type="non-terminal residue" evidence="1">
    <location>
        <position position="1"/>
    </location>
</feature>
<gene>
    <name evidence="1" type="ORF">ACFO8Q_18990</name>
</gene>
<accession>A0ABV9Q5E6</accession>
<evidence type="ECO:0000313" key="2">
    <source>
        <dbReference type="Proteomes" id="UP001596002"/>
    </source>
</evidence>
<dbReference type="Proteomes" id="UP001596002">
    <property type="component" value="Unassembled WGS sequence"/>
</dbReference>
<comment type="caution">
    <text evidence="1">The sequence shown here is derived from an EMBL/GenBank/DDBJ whole genome shotgun (WGS) entry which is preliminary data.</text>
</comment>
<name>A0ABV9Q5E6_9BACL</name>
<keyword evidence="2" id="KW-1185">Reference proteome</keyword>
<proteinExistence type="predicted"/>
<organism evidence="1 2">
    <name type="scientific">Effusibacillus consociatus</name>
    <dbReference type="NCBI Taxonomy" id="1117041"/>
    <lineage>
        <taxon>Bacteria</taxon>
        <taxon>Bacillati</taxon>
        <taxon>Bacillota</taxon>
        <taxon>Bacilli</taxon>
        <taxon>Bacillales</taxon>
        <taxon>Alicyclobacillaceae</taxon>
        <taxon>Effusibacillus</taxon>
    </lineage>
</organism>